<evidence type="ECO:0000313" key="3">
    <source>
        <dbReference type="Proteomes" id="UP000241818"/>
    </source>
</evidence>
<reference evidence="2 3" key="1">
    <citation type="journal article" date="2018" name="New Phytol.">
        <title>Comparative genomics and transcriptomics depict ericoid mycorrhizal fungi as versatile saprotrophs and plant mutualists.</title>
        <authorList>
            <person name="Martino E."/>
            <person name="Morin E."/>
            <person name="Grelet G.A."/>
            <person name="Kuo A."/>
            <person name="Kohler A."/>
            <person name="Daghino S."/>
            <person name="Barry K.W."/>
            <person name="Cichocki N."/>
            <person name="Clum A."/>
            <person name="Dockter R.B."/>
            <person name="Hainaut M."/>
            <person name="Kuo R.C."/>
            <person name="LaButti K."/>
            <person name="Lindahl B.D."/>
            <person name="Lindquist E.A."/>
            <person name="Lipzen A."/>
            <person name="Khouja H.R."/>
            <person name="Magnuson J."/>
            <person name="Murat C."/>
            <person name="Ohm R.A."/>
            <person name="Singer S.W."/>
            <person name="Spatafora J.W."/>
            <person name="Wang M."/>
            <person name="Veneault-Fourrey C."/>
            <person name="Henrissat B."/>
            <person name="Grigoriev I.V."/>
            <person name="Martin F.M."/>
            <person name="Perotto S."/>
        </authorList>
    </citation>
    <scope>NUCLEOTIDE SEQUENCE [LARGE SCALE GENOMIC DNA]</scope>
    <source>
        <strain evidence="2 3">ATCC 22711</strain>
    </source>
</reference>
<dbReference type="RefSeq" id="XP_024725718.1">
    <property type="nucleotide sequence ID" value="XM_024866211.1"/>
</dbReference>
<proteinExistence type="predicted"/>
<dbReference type="AlphaFoldDB" id="A0A2T3BFT8"/>
<accession>A0A2T3BFT8</accession>
<dbReference type="GeneID" id="36574292"/>
<feature type="region of interest" description="Disordered" evidence="1">
    <location>
        <begin position="1"/>
        <end position="90"/>
    </location>
</feature>
<dbReference type="Proteomes" id="UP000241818">
    <property type="component" value="Unassembled WGS sequence"/>
</dbReference>
<gene>
    <name evidence="2" type="ORF">M430DRAFT_32661</name>
</gene>
<dbReference type="EMBL" id="KZ679006">
    <property type="protein sequence ID" value="PSS28193.1"/>
    <property type="molecule type" value="Genomic_DNA"/>
</dbReference>
<dbReference type="InParanoid" id="A0A2T3BFT8"/>
<sequence>MEDETSIGRITPDTGIGRVTPDTSLGRVTPVTPQIGPVTPQTAPITPRIVSPSSNPVFSPLSPGRQHANTGESPNVSAPSSPSLFTFLSE</sequence>
<name>A0A2T3BFT8_AMORE</name>
<evidence type="ECO:0000313" key="2">
    <source>
        <dbReference type="EMBL" id="PSS28193.1"/>
    </source>
</evidence>
<evidence type="ECO:0000256" key="1">
    <source>
        <dbReference type="SAM" id="MobiDB-lite"/>
    </source>
</evidence>
<feature type="compositionally biased region" description="Polar residues" evidence="1">
    <location>
        <begin position="67"/>
        <end position="90"/>
    </location>
</feature>
<keyword evidence="3" id="KW-1185">Reference proteome</keyword>
<organism evidence="2 3">
    <name type="scientific">Amorphotheca resinae ATCC 22711</name>
    <dbReference type="NCBI Taxonomy" id="857342"/>
    <lineage>
        <taxon>Eukaryota</taxon>
        <taxon>Fungi</taxon>
        <taxon>Dikarya</taxon>
        <taxon>Ascomycota</taxon>
        <taxon>Pezizomycotina</taxon>
        <taxon>Leotiomycetes</taxon>
        <taxon>Helotiales</taxon>
        <taxon>Amorphothecaceae</taxon>
        <taxon>Amorphotheca</taxon>
    </lineage>
</organism>
<protein>
    <submittedName>
        <fullName evidence="2">Uncharacterized protein</fullName>
    </submittedName>
</protein>